<feature type="transmembrane region" description="Helical" evidence="8">
    <location>
        <begin position="229"/>
        <end position="249"/>
    </location>
</feature>
<name>A0A1W9I085_9HYPH</name>
<sequence>MERLLILALPFFGPIIVGYIAGKTLKRPADGMAWLNFFVIYVALPPIFYQLISKTPPQQLTNFTFAFSTLFSSYTAFALAFGISFVLLKGKIREAVVAGGIGGYGNVGYMGPGLALALFGNEAAAPMAIIFCGDCVLFFAIIPFLLALHEDRANLLETLKTIARRVLLNPFILATFLGMAAAFTGLKLPMAIDRTLTFLTGAAAPSALFALGVTVALRPLGRIPAEMPAALAIKLLLHPLIVYFLVSLTGPYDRVWVYTAIMMAALPPALSVFVLATQYNTYVDRSSTAVLVGTAVSIPTLLVWLFLLENKLIPVSVFGS</sequence>
<protein>
    <submittedName>
        <fullName evidence="9">Malonate transporter</fullName>
    </submittedName>
</protein>
<dbReference type="AlphaFoldDB" id="A0A1W9I085"/>
<dbReference type="GO" id="GO:0055085">
    <property type="term" value="P:transmembrane transport"/>
    <property type="evidence" value="ECO:0007669"/>
    <property type="project" value="InterPro"/>
</dbReference>
<dbReference type="InterPro" id="IPR004776">
    <property type="entry name" value="Mem_transp_PIN-like"/>
</dbReference>
<dbReference type="GO" id="GO:0005886">
    <property type="term" value="C:plasma membrane"/>
    <property type="evidence" value="ECO:0007669"/>
    <property type="project" value="UniProtKB-SubCell"/>
</dbReference>
<dbReference type="RefSeq" id="WP_376800834.1">
    <property type="nucleotide sequence ID" value="NZ_DBNB01000038.1"/>
</dbReference>
<accession>A0A1W9I085</accession>
<evidence type="ECO:0000256" key="5">
    <source>
        <dbReference type="ARBA" id="ARBA00022692"/>
    </source>
</evidence>
<keyword evidence="4" id="KW-1003">Cell membrane</keyword>
<feature type="transmembrane region" description="Helical" evidence="8">
    <location>
        <begin position="166"/>
        <end position="186"/>
    </location>
</feature>
<evidence type="ECO:0000256" key="2">
    <source>
        <dbReference type="ARBA" id="ARBA00010145"/>
    </source>
</evidence>
<evidence type="ECO:0000256" key="8">
    <source>
        <dbReference type="SAM" id="Phobius"/>
    </source>
</evidence>
<evidence type="ECO:0000256" key="3">
    <source>
        <dbReference type="ARBA" id="ARBA00022448"/>
    </source>
</evidence>
<feature type="transmembrane region" description="Helical" evidence="8">
    <location>
        <begin position="125"/>
        <end position="146"/>
    </location>
</feature>
<feature type="transmembrane region" description="Helical" evidence="8">
    <location>
        <begin position="6"/>
        <end position="22"/>
    </location>
</feature>
<evidence type="ECO:0000313" key="9">
    <source>
        <dbReference type="EMBL" id="OQW52987.1"/>
    </source>
</evidence>
<reference evidence="9 10" key="1">
    <citation type="journal article" date="2017" name="Water Res.">
        <title>Comammox in drinking water systems.</title>
        <authorList>
            <person name="Wang Y."/>
            <person name="Ma L."/>
            <person name="Mao Y."/>
            <person name="Jiang X."/>
            <person name="Xia Y."/>
            <person name="Yu K."/>
            <person name="Li B."/>
            <person name="Zhang T."/>
        </authorList>
    </citation>
    <scope>NUCLEOTIDE SEQUENCE [LARGE SCALE GENOMIC DNA]</scope>
    <source>
        <strain evidence="9">SG_bin8</strain>
    </source>
</reference>
<dbReference type="InterPro" id="IPR038770">
    <property type="entry name" value="Na+/solute_symporter_sf"/>
</dbReference>
<evidence type="ECO:0000256" key="6">
    <source>
        <dbReference type="ARBA" id="ARBA00022989"/>
    </source>
</evidence>
<feature type="transmembrane region" description="Helical" evidence="8">
    <location>
        <begin position="198"/>
        <end position="217"/>
    </location>
</feature>
<feature type="transmembrane region" description="Helical" evidence="8">
    <location>
        <begin position="255"/>
        <end position="276"/>
    </location>
</feature>
<gene>
    <name evidence="9" type="ORF">A4S15_06250</name>
</gene>
<feature type="transmembrane region" description="Helical" evidence="8">
    <location>
        <begin position="95"/>
        <end position="119"/>
    </location>
</feature>
<keyword evidence="7 8" id="KW-0472">Membrane</keyword>
<comment type="subcellular location">
    <subcellularLocation>
        <location evidence="1">Cell membrane</location>
        <topology evidence="1">Multi-pass membrane protein</topology>
    </subcellularLocation>
</comment>
<evidence type="ECO:0000313" key="10">
    <source>
        <dbReference type="Proteomes" id="UP000192872"/>
    </source>
</evidence>
<feature type="transmembrane region" description="Helical" evidence="8">
    <location>
        <begin position="34"/>
        <end position="52"/>
    </location>
</feature>
<evidence type="ECO:0000256" key="7">
    <source>
        <dbReference type="ARBA" id="ARBA00023136"/>
    </source>
</evidence>
<evidence type="ECO:0000256" key="1">
    <source>
        <dbReference type="ARBA" id="ARBA00004651"/>
    </source>
</evidence>
<dbReference type="PANTHER" id="PTHR36838:SF3">
    <property type="entry name" value="TRANSPORTER AUXIN EFFLUX CARRIER EC FAMILY"/>
    <property type="match status" value="1"/>
</dbReference>
<comment type="caution">
    <text evidence="9">The sequence shown here is derived from an EMBL/GenBank/DDBJ whole genome shotgun (WGS) entry which is preliminary data.</text>
</comment>
<keyword evidence="5 8" id="KW-0812">Transmembrane</keyword>
<feature type="transmembrane region" description="Helical" evidence="8">
    <location>
        <begin position="64"/>
        <end position="88"/>
    </location>
</feature>
<keyword evidence="6 8" id="KW-1133">Transmembrane helix</keyword>
<dbReference type="EMBL" id="LWDL01000011">
    <property type="protein sequence ID" value="OQW52987.1"/>
    <property type="molecule type" value="Genomic_DNA"/>
</dbReference>
<comment type="similarity">
    <text evidence="2">Belongs to the auxin efflux carrier (TC 2.A.69) family.</text>
</comment>
<proteinExistence type="inferred from homology"/>
<organism evidence="9 10">
    <name type="scientific">Candidatus Raskinella chloraquaticus</name>
    <dbReference type="NCBI Taxonomy" id="1951219"/>
    <lineage>
        <taxon>Bacteria</taxon>
        <taxon>Pseudomonadati</taxon>
        <taxon>Pseudomonadota</taxon>
        <taxon>Alphaproteobacteria</taxon>
        <taxon>Hyphomicrobiales</taxon>
        <taxon>Phreatobacteraceae</taxon>
        <taxon>Candidatus Raskinella</taxon>
    </lineage>
</organism>
<evidence type="ECO:0000256" key="4">
    <source>
        <dbReference type="ARBA" id="ARBA00022475"/>
    </source>
</evidence>
<feature type="transmembrane region" description="Helical" evidence="8">
    <location>
        <begin position="288"/>
        <end position="307"/>
    </location>
</feature>
<keyword evidence="3" id="KW-0813">Transport</keyword>
<dbReference type="Pfam" id="PF03547">
    <property type="entry name" value="Mem_trans"/>
    <property type="match status" value="1"/>
</dbReference>
<dbReference type="STRING" id="1827387.A4S15_06250"/>
<dbReference type="PANTHER" id="PTHR36838">
    <property type="entry name" value="AUXIN EFFLUX CARRIER FAMILY PROTEIN"/>
    <property type="match status" value="1"/>
</dbReference>
<dbReference type="Proteomes" id="UP000192872">
    <property type="component" value="Unassembled WGS sequence"/>
</dbReference>
<dbReference type="Gene3D" id="1.20.1530.20">
    <property type="match status" value="1"/>
</dbReference>